<evidence type="ECO:0008006" key="3">
    <source>
        <dbReference type="Google" id="ProtNLM"/>
    </source>
</evidence>
<dbReference type="EMBL" id="JADFFM010000002">
    <property type="protein sequence ID" value="MBE9667345.1"/>
    <property type="molecule type" value="Genomic_DNA"/>
</dbReference>
<accession>A0ABR9XK11</accession>
<gene>
    <name evidence="1" type="ORF">IRJ18_13320</name>
</gene>
<proteinExistence type="predicted"/>
<dbReference type="Proteomes" id="UP000632774">
    <property type="component" value="Unassembled WGS sequence"/>
</dbReference>
<organism evidence="1 2">
    <name type="scientific">Mucilaginibacter boryungensis</name>
    <dbReference type="NCBI Taxonomy" id="768480"/>
    <lineage>
        <taxon>Bacteria</taxon>
        <taxon>Pseudomonadati</taxon>
        <taxon>Bacteroidota</taxon>
        <taxon>Sphingobacteriia</taxon>
        <taxon>Sphingobacteriales</taxon>
        <taxon>Sphingobacteriaceae</taxon>
        <taxon>Mucilaginibacter</taxon>
    </lineage>
</organism>
<comment type="caution">
    <text evidence="1">The sequence shown here is derived from an EMBL/GenBank/DDBJ whole genome shotgun (WGS) entry which is preliminary data.</text>
</comment>
<dbReference type="RefSeq" id="WP_194106815.1">
    <property type="nucleotide sequence ID" value="NZ_JADFFM010000002.1"/>
</dbReference>
<name>A0ABR9XK11_9SPHI</name>
<evidence type="ECO:0000313" key="2">
    <source>
        <dbReference type="Proteomes" id="UP000632774"/>
    </source>
</evidence>
<protein>
    <recommendedName>
        <fullName evidence="3">Adhesin domain-containing protein</fullName>
    </recommendedName>
</protein>
<reference evidence="1 2" key="1">
    <citation type="submission" date="2020-10" db="EMBL/GenBank/DDBJ databases">
        <title>Mucilaginibacter mali sp. nov., isolated from rhizosphere soil of apple orchard.</title>
        <authorList>
            <person name="Lee J.-S."/>
            <person name="Kim H.S."/>
            <person name="Kim J.-S."/>
        </authorList>
    </citation>
    <scope>NUCLEOTIDE SEQUENCE [LARGE SCALE GENOMIC DNA]</scope>
    <source>
        <strain evidence="1 2">KCTC 23157</strain>
    </source>
</reference>
<sequence length="288" mass="31738">MKKLVLIALLAGWGHTFAQKKSYDVEFKDHISKQFTPQQSAAATVFALYNVFGSVKVEGYNGNQVVIEIDETISARDAEEMAKAKAEFKLGFDQKADSIIAYTAEPYDTRPHSGRWNNDGDRHRYYTVKLDYTVKVPNNININVGTVNSGNVGVKDVYGSLKVNNVNGAISIINAKGTTVARTINGNLTINYLSNPPEASSYYTLNGKLEATFPSDLAANVQFKSMNGQFYTDFPDTEVLPTEITKTENKKAGGTTYRLNKNTAIKIGKGGKVFKFETLNGNIYIKKA</sequence>
<evidence type="ECO:0000313" key="1">
    <source>
        <dbReference type="EMBL" id="MBE9667345.1"/>
    </source>
</evidence>
<keyword evidence="2" id="KW-1185">Reference proteome</keyword>